<reference evidence="1 2" key="1">
    <citation type="submission" date="2021-06" db="EMBL/GenBank/DDBJ databases">
        <title>Actinomycetes sequencing.</title>
        <authorList>
            <person name="Shan Q."/>
        </authorList>
    </citation>
    <scope>NUCLEOTIDE SEQUENCE [LARGE SCALE GENOMIC DNA]</scope>
    <source>
        <strain evidence="1 2">NEAU-G5</strain>
    </source>
</reference>
<evidence type="ECO:0000313" key="1">
    <source>
        <dbReference type="EMBL" id="MBU3063206.1"/>
    </source>
</evidence>
<name>A0ABS6B177_9NOCA</name>
<dbReference type="EMBL" id="JAHKNI010000005">
    <property type="protein sequence ID" value="MBU3063206.1"/>
    <property type="molecule type" value="Genomic_DNA"/>
</dbReference>
<protein>
    <submittedName>
        <fullName evidence="1">Uncharacterized protein</fullName>
    </submittedName>
</protein>
<dbReference type="RefSeq" id="WP_215918117.1">
    <property type="nucleotide sequence ID" value="NZ_JAHKNI010000005.1"/>
</dbReference>
<proteinExistence type="predicted"/>
<evidence type="ECO:0000313" key="2">
    <source>
        <dbReference type="Proteomes" id="UP000733379"/>
    </source>
</evidence>
<dbReference type="Proteomes" id="UP000733379">
    <property type="component" value="Unassembled WGS sequence"/>
</dbReference>
<keyword evidence="2" id="KW-1185">Reference proteome</keyword>
<organism evidence="1 2">
    <name type="scientific">Nocardia albiluteola</name>
    <dbReference type="NCBI Taxonomy" id="2842303"/>
    <lineage>
        <taxon>Bacteria</taxon>
        <taxon>Bacillati</taxon>
        <taxon>Actinomycetota</taxon>
        <taxon>Actinomycetes</taxon>
        <taxon>Mycobacteriales</taxon>
        <taxon>Nocardiaceae</taxon>
        <taxon>Nocardia</taxon>
    </lineage>
</organism>
<comment type="caution">
    <text evidence="1">The sequence shown here is derived from an EMBL/GenBank/DDBJ whole genome shotgun (WGS) entry which is preliminary data.</text>
</comment>
<gene>
    <name evidence="1" type="ORF">KO481_16930</name>
</gene>
<sequence>MEFTIIAARSFSFTALADSVRSPGEPQPFYFHGWLGTVQNPDGAVSFVSRLHGERLWFVDCYMRPDAVTEWDHPFGSRAGHTLHPASRALSSALNRRIPALFGRDRREFLHAVTIRSRLD</sequence>
<accession>A0ABS6B177</accession>